<dbReference type="InterPro" id="IPR027417">
    <property type="entry name" value="P-loop_NTPase"/>
</dbReference>
<dbReference type="GO" id="GO:0005634">
    <property type="term" value="C:nucleus"/>
    <property type="evidence" value="ECO:0007669"/>
    <property type="project" value="UniProtKB-SubCell"/>
</dbReference>
<dbReference type="PANTHER" id="PTHR15641:SF1">
    <property type="entry name" value="ELONGATOR COMPLEX PROTEIN 5"/>
    <property type="match status" value="1"/>
</dbReference>
<name>A0A1B2JJL6_PICPA</name>
<dbReference type="Proteomes" id="UP000094565">
    <property type="component" value="Chromosome 4"/>
</dbReference>
<evidence type="ECO:0000256" key="3">
    <source>
        <dbReference type="ARBA" id="ARBA00005043"/>
    </source>
</evidence>
<evidence type="ECO:0000313" key="10">
    <source>
        <dbReference type="Proteomes" id="UP000094565"/>
    </source>
</evidence>
<dbReference type="GO" id="GO:0005829">
    <property type="term" value="C:cytosol"/>
    <property type="evidence" value="ECO:0007669"/>
    <property type="project" value="TreeGrafter"/>
</dbReference>
<dbReference type="EMBL" id="CP014587">
    <property type="protein sequence ID" value="ANZ78125.1"/>
    <property type="molecule type" value="Genomic_DNA"/>
</dbReference>
<dbReference type="Gene3D" id="3.40.50.300">
    <property type="entry name" value="P-loop containing nucleotide triphosphate hydrolases"/>
    <property type="match status" value="1"/>
</dbReference>
<evidence type="ECO:0000256" key="7">
    <source>
        <dbReference type="ARBA" id="ARBA00022694"/>
    </source>
</evidence>
<keyword evidence="10" id="KW-1185">Reference proteome</keyword>
<comment type="similarity">
    <text evidence="4">Belongs to the ELP5 family.</text>
</comment>
<evidence type="ECO:0000313" key="9">
    <source>
        <dbReference type="EMBL" id="ANZ78125.1"/>
    </source>
</evidence>
<evidence type="ECO:0000256" key="8">
    <source>
        <dbReference type="ARBA" id="ARBA00023242"/>
    </source>
</evidence>
<dbReference type="GO" id="GO:0000049">
    <property type="term" value="F:tRNA binding"/>
    <property type="evidence" value="ECO:0007669"/>
    <property type="project" value="TreeGrafter"/>
</dbReference>
<keyword evidence="8" id="KW-0539">Nucleus</keyword>
<evidence type="ECO:0000256" key="4">
    <source>
        <dbReference type="ARBA" id="ARBA00009567"/>
    </source>
</evidence>
<reference evidence="9 10" key="1">
    <citation type="submission" date="2016-02" db="EMBL/GenBank/DDBJ databases">
        <title>Comparative genomic and transcriptomic foundation for Pichia pastoris.</title>
        <authorList>
            <person name="Love K.R."/>
            <person name="Shah K.A."/>
            <person name="Whittaker C.A."/>
            <person name="Wu J."/>
            <person name="Bartlett M.C."/>
            <person name="Ma D."/>
            <person name="Leeson R.L."/>
            <person name="Priest M."/>
            <person name="Young S.K."/>
            <person name="Love J.C."/>
        </authorList>
    </citation>
    <scope>NUCLEOTIDE SEQUENCE [LARGE SCALE GENOMIC DNA]</scope>
    <source>
        <strain evidence="9 10">ATCC 28485</strain>
    </source>
</reference>
<dbReference type="PANTHER" id="PTHR15641">
    <property type="entry name" value="ELONGATOR COMPLEX PROTEIN 5"/>
    <property type="match status" value="1"/>
</dbReference>
<accession>A0A1B2JJL6</accession>
<comment type="pathway">
    <text evidence="3">tRNA modification; 5-methoxycarbonylmethyl-2-thiouridine-tRNA biosynthesis.</text>
</comment>
<proteinExistence type="inferred from homology"/>
<evidence type="ECO:0000256" key="6">
    <source>
        <dbReference type="ARBA" id="ARBA00022490"/>
    </source>
</evidence>
<protein>
    <recommendedName>
        <fullName evidence="5">Elongator complex protein 5</fullName>
    </recommendedName>
</protein>
<sequence length="306" mass="34861">MAQSQPSLVLLNRLLSLKEPSHFLLCIDSLFQSSFHFTRELVRCLPKETPIIYLSFETINAPSFATDFLRCDQRSIQDIASNVSKLHKDASSKKLVLIDSLNFIKNEELASFIRSIADPQTIVFATYHQNIPRTSPAQNELKDIPPALSLLQFIASSIFEISPINVVENGISKEGTIEEEVMESYVSKLYLPTNICNRDTYKLILTNRRKSGRALIYKFQIDSQSHTFSVFTEEKDTDEQQPQTEADLLRSLTTFSLTTSSRQQRAKEQVDLPFLEAQSFGAGGAIVYEYEKDDDYDEDDPYEDPF</sequence>
<comment type="subcellular location">
    <subcellularLocation>
        <location evidence="2">Cytoplasm</location>
    </subcellularLocation>
    <subcellularLocation>
        <location evidence="1">Nucleus</location>
    </subcellularLocation>
</comment>
<evidence type="ECO:0000256" key="2">
    <source>
        <dbReference type="ARBA" id="ARBA00004496"/>
    </source>
</evidence>
<dbReference type="InterPro" id="IPR019519">
    <property type="entry name" value="Elp5"/>
</dbReference>
<evidence type="ECO:0000256" key="1">
    <source>
        <dbReference type="ARBA" id="ARBA00004123"/>
    </source>
</evidence>
<dbReference type="GO" id="GO:0033588">
    <property type="term" value="C:elongator holoenzyme complex"/>
    <property type="evidence" value="ECO:0007669"/>
    <property type="project" value="InterPro"/>
</dbReference>
<gene>
    <name evidence="9" type="primary">IKI1</name>
    <name evidence="9" type="ORF">ATY40_BA7504773</name>
</gene>
<dbReference type="Pfam" id="PF10483">
    <property type="entry name" value="Elong_Iki1"/>
    <property type="match status" value="1"/>
</dbReference>
<dbReference type="CDD" id="cd19496">
    <property type="entry name" value="Elp5"/>
    <property type="match status" value="1"/>
</dbReference>
<dbReference type="UniPathway" id="UPA00988"/>
<dbReference type="OrthoDB" id="166907at2759"/>
<evidence type="ECO:0000256" key="5">
    <source>
        <dbReference type="ARBA" id="ARBA00020264"/>
    </source>
</evidence>
<keyword evidence="6" id="KW-0963">Cytoplasm</keyword>
<keyword evidence="7" id="KW-0819">tRNA processing</keyword>
<dbReference type="GO" id="GO:0002098">
    <property type="term" value="P:tRNA wobble uridine modification"/>
    <property type="evidence" value="ECO:0007669"/>
    <property type="project" value="InterPro"/>
</dbReference>
<organism evidence="9 10">
    <name type="scientific">Komagataella pastoris</name>
    <name type="common">Yeast</name>
    <name type="synonym">Pichia pastoris</name>
    <dbReference type="NCBI Taxonomy" id="4922"/>
    <lineage>
        <taxon>Eukaryota</taxon>
        <taxon>Fungi</taxon>
        <taxon>Dikarya</taxon>
        <taxon>Ascomycota</taxon>
        <taxon>Saccharomycotina</taxon>
        <taxon>Pichiomycetes</taxon>
        <taxon>Pichiales</taxon>
        <taxon>Pichiaceae</taxon>
        <taxon>Komagataella</taxon>
    </lineage>
</organism>
<dbReference type="AlphaFoldDB" id="A0A1B2JJL6"/>